<reference evidence="15 16" key="1">
    <citation type="journal article" date="2020" name="ISME J.">
        <title>Uncovering the hidden diversity of litter-decomposition mechanisms in mushroom-forming fungi.</title>
        <authorList>
            <person name="Floudas D."/>
            <person name="Bentzer J."/>
            <person name="Ahren D."/>
            <person name="Johansson T."/>
            <person name="Persson P."/>
            <person name="Tunlid A."/>
        </authorList>
    </citation>
    <scope>NUCLEOTIDE SEQUENCE [LARGE SCALE GENOMIC DNA]</scope>
    <source>
        <strain evidence="15 16">CBS 291.85</strain>
    </source>
</reference>
<keyword evidence="7 13" id="KW-0479">Metal-binding</keyword>
<evidence type="ECO:0000256" key="3">
    <source>
        <dbReference type="ARBA" id="ARBA00004721"/>
    </source>
</evidence>
<dbReference type="PANTHER" id="PTHR24305">
    <property type="entry name" value="CYTOCHROME P450"/>
    <property type="match status" value="1"/>
</dbReference>
<evidence type="ECO:0000256" key="7">
    <source>
        <dbReference type="ARBA" id="ARBA00022723"/>
    </source>
</evidence>
<keyword evidence="6 14" id="KW-0812">Transmembrane</keyword>
<dbReference type="GO" id="GO:0016020">
    <property type="term" value="C:membrane"/>
    <property type="evidence" value="ECO:0007669"/>
    <property type="project" value="UniProtKB-SubCell"/>
</dbReference>
<dbReference type="OrthoDB" id="1470350at2759"/>
<name>A0A8H5GXM9_9AGAR</name>
<dbReference type="InterPro" id="IPR001128">
    <property type="entry name" value="Cyt_P450"/>
</dbReference>
<sequence>MLDHRAGSSFGELFASLPFKLSSPSTILIAFSALLLVVFLKYLYSQWKSPYRHLPGPPHSSFLYGNLRDVQEDQTASIYDQWVEKYGSTFTYRGFFARRRLYTVDVRAIQYVLNHDYDYQKMEATRYILHVTIGDGVLATEGDKHKTQRKIMNPAFGPAQIREFTDVFLEKSFELRDIWINHIMKNGEWSEIDVLAWFSKAALDIIGLAGRFSLLLSSATMSYETDPNQLVGFNYDLNMLSDSKTNSAELQEALKMVFQLSSASKMNVLRILQAYFPVMRVLPSAFDPGLRKAKKAMLHIGQQLLDEAKKFEIGTGQKGSSMQAKDLLSLLVKSNMSEDVTSSQRMSDEDVIAQVPTVLVAGHETTATSLSWCLFALSQFPEMQNRLRDELLSLQSNNPTMEELSSLTYLDAVVRETLRLYSPVPSPNRVAMKDDVIPLSKPFTDKYGVVHDTIEIKKGHVVTIPIASLNRDKSLWGKDADEFKPERWFNSPEAITAIPGVWGNMLTFLGGPRSCIGWRFAVVEMKALLFTLVRTFQYELAVPADDIIIKRMGLLQKPVVKSRITKGKERDPHMPIRVKLVKQAV</sequence>
<dbReference type="CDD" id="cd11069">
    <property type="entry name" value="CYP_FUM15-like"/>
    <property type="match status" value="1"/>
</dbReference>
<evidence type="ECO:0000313" key="15">
    <source>
        <dbReference type="EMBL" id="KAF5372897.1"/>
    </source>
</evidence>
<organism evidence="15 16">
    <name type="scientific">Tetrapyrgos nigripes</name>
    <dbReference type="NCBI Taxonomy" id="182062"/>
    <lineage>
        <taxon>Eukaryota</taxon>
        <taxon>Fungi</taxon>
        <taxon>Dikarya</taxon>
        <taxon>Basidiomycota</taxon>
        <taxon>Agaricomycotina</taxon>
        <taxon>Agaricomycetes</taxon>
        <taxon>Agaricomycetidae</taxon>
        <taxon>Agaricales</taxon>
        <taxon>Marasmiineae</taxon>
        <taxon>Marasmiaceae</taxon>
        <taxon>Tetrapyrgos</taxon>
    </lineage>
</organism>
<comment type="cofactor">
    <cofactor evidence="1 13">
        <name>heme</name>
        <dbReference type="ChEBI" id="CHEBI:30413"/>
    </cofactor>
</comment>
<evidence type="ECO:0000256" key="12">
    <source>
        <dbReference type="ARBA" id="ARBA00023136"/>
    </source>
</evidence>
<dbReference type="Gene3D" id="1.10.630.10">
    <property type="entry name" value="Cytochrome P450"/>
    <property type="match status" value="1"/>
</dbReference>
<dbReference type="Pfam" id="PF00067">
    <property type="entry name" value="p450"/>
    <property type="match status" value="1"/>
</dbReference>
<dbReference type="AlphaFoldDB" id="A0A8H5GXM9"/>
<gene>
    <name evidence="15" type="ORF">D9758_001457</name>
</gene>
<comment type="subcellular location">
    <subcellularLocation>
        <location evidence="2">Membrane</location>
    </subcellularLocation>
</comment>
<keyword evidence="5 13" id="KW-0349">Heme</keyword>
<keyword evidence="11" id="KW-0503">Monooxygenase</keyword>
<keyword evidence="16" id="KW-1185">Reference proteome</keyword>
<comment type="caution">
    <text evidence="15">The sequence shown here is derived from an EMBL/GenBank/DDBJ whole genome shotgun (WGS) entry which is preliminary data.</text>
</comment>
<dbReference type="SUPFAM" id="SSF48264">
    <property type="entry name" value="Cytochrome P450"/>
    <property type="match status" value="1"/>
</dbReference>
<dbReference type="GO" id="GO:0004497">
    <property type="term" value="F:monooxygenase activity"/>
    <property type="evidence" value="ECO:0007669"/>
    <property type="project" value="UniProtKB-KW"/>
</dbReference>
<dbReference type="EMBL" id="JAACJM010000004">
    <property type="protein sequence ID" value="KAF5372897.1"/>
    <property type="molecule type" value="Genomic_DNA"/>
</dbReference>
<dbReference type="PRINTS" id="PR00465">
    <property type="entry name" value="EP450IV"/>
</dbReference>
<evidence type="ECO:0000256" key="6">
    <source>
        <dbReference type="ARBA" id="ARBA00022692"/>
    </source>
</evidence>
<dbReference type="PRINTS" id="PR00385">
    <property type="entry name" value="P450"/>
</dbReference>
<dbReference type="GO" id="GO:0005506">
    <property type="term" value="F:iron ion binding"/>
    <property type="evidence" value="ECO:0007669"/>
    <property type="project" value="InterPro"/>
</dbReference>
<evidence type="ECO:0000256" key="5">
    <source>
        <dbReference type="ARBA" id="ARBA00022617"/>
    </source>
</evidence>
<dbReference type="Proteomes" id="UP000559256">
    <property type="component" value="Unassembled WGS sequence"/>
</dbReference>
<feature type="transmembrane region" description="Helical" evidence="14">
    <location>
        <begin position="26"/>
        <end position="44"/>
    </location>
</feature>
<evidence type="ECO:0000256" key="9">
    <source>
        <dbReference type="ARBA" id="ARBA00023002"/>
    </source>
</evidence>
<evidence type="ECO:0000256" key="4">
    <source>
        <dbReference type="ARBA" id="ARBA00010617"/>
    </source>
</evidence>
<evidence type="ECO:0000256" key="13">
    <source>
        <dbReference type="PIRSR" id="PIRSR602403-1"/>
    </source>
</evidence>
<comment type="pathway">
    <text evidence="3">Secondary metabolite biosynthesis; terpenoid biosynthesis.</text>
</comment>
<evidence type="ECO:0000256" key="2">
    <source>
        <dbReference type="ARBA" id="ARBA00004370"/>
    </source>
</evidence>
<evidence type="ECO:0000256" key="11">
    <source>
        <dbReference type="ARBA" id="ARBA00023033"/>
    </source>
</evidence>
<comment type="similarity">
    <text evidence="4">Belongs to the cytochrome P450 family.</text>
</comment>
<feature type="binding site" description="axial binding residue" evidence="13">
    <location>
        <position position="515"/>
    </location>
    <ligand>
        <name>heme</name>
        <dbReference type="ChEBI" id="CHEBI:30413"/>
    </ligand>
    <ligandPart>
        <name>Fe</name>
        <dbReference type="ChEBI" id="CHEBI:18248"/>
    </ligandPart>
</feature>
<dbReference type="PANTHER" id="PTHR24305:SF166">
    <property type="entry name" value="CYTOCHROME P450 12A4, MITOCHONDRIAL-RELATED"/>
    <property type="match status" value="1"/>
</dbReference>
<dbReference type="InterPro" id="IPR050121">
    <property type="entry name" value="Cytochrome_P450_monoxygenase"/>
</dbReference>
<dbReference type="GO" id="GO:0016705">
    <property type="term" value="F:oxidoreductase activity, acting on paired donors, with incorporation or reduction of molecular oxygen"/>
    <property type="evidence" value="ECO:0007669"/>
    <property type="project" value="InterPro"/>
</dbReference>
<keyword evidence="8 14" id="KW-1133">Transmembrane helix</keyword>
<keyword evidence="12 14" id="KW-0472">Membrane</keyword>
<evidence type="ECO:0000256" key="14">
    <source>
        <dbReference type="SAM" id="Phobius"/>
    </source>
</evidence>
<protein>
    <recommendedName>
        <fullName evidence="17">Cytochrome P450</fullName>
    </recommendedName>
</protein>
<evidence type="ECO:0000256" key="8">
    <source>
        <dbReference type="ARBA" id="ARBA00022989"/>
    </source>
</evidence>
<dbReference type="InterPro" id="IPR036396">
    <property type="entry name" value="Cyt_P450_sf"/>
</dbReference>
<evidence type="ECO:0000256" key="10">
    <source>
        <dbReference type="ARBA" id="ARBA00023004"/>
    </source>
</evidence>
<evidence type="ECO:0000313" key="16">
    <source>
        <dbReference type="Proteomes" id="UP000559256"/>
    </source>
</evidence>
<evidence type="ECO:0000256" key="1">
    <source>
        <dbReference type="ARBA" id="ARBA00001971"/>
    </source>
</evidence>
<evidence type="ECO:0008006" key="17">
    <source>
        <dbReference type="Google" id="ProtNLM"/>
    </source>
</evidence>
<accession>A0A8H5GXM9</accession>
<proteinExistence type="inferred from homology"/>
<keyword evidence="9" id="KW-0560">Oxidoreductase</keyword>
<dbReference type="GO" id="GO:0020037">
    <property type="term" value="F:heme binding"/>
    <property type="evidence" value="ECO:0007669"/>
    <property type="project" value="InterPro"/>
</dbReference>
<dbReference type="InterPro" id="IPR002403">
    <property type="entry name" value="Cyt_P450_E_grp-IV"/>
</dbReference>
<keyword evidence="10 13" id="KW-0408">Iron</keyword>